<organism evidence="1 2">
    <name type="scientific">Mytilus coruscus</name>
    <name type="common">Sea mussel</name>
    <dbReference type="NCBI Taxonomy" id="42192"/>
    <lineage>
        <taxon>Eukaryota</taxon>
        <taxon>Metazoa</taxon>
        <taxon>Spiralia</taxon>
        <taxon>Lophotrochozoa</taxon>
        <taxon>Mollusca</taxon>
        <taxon>Bivalvia</taxon>
        <taxon>Autobranchia</taxon>
        <taxon>Pteriomorphia</taxon>
        <taxon>Mytilida</taxon>
        <taxon>Mytiloidea</taxon>
        <taxon>Mytilidae</taxon>
        <taxon>Mytilinae</taxon>
        <taxon>Mytilus</taxon>
    </lineage>
</organism>
<keyword evidence="2" id="KW-1185">Reference proteome</keyword>
<sequence length="153" mass="17389">MRNQNITDLPDLNNNITRDEIVKAVEHTKLRKAAGYDEIPSEVLKNESAIDLLHVICNGCFELGKVPEQWTCGVVNPILKPGTNDKRLPTNYRGITITSVPSKIYCSVLNSRLCKQYNADKNKQISRYEIIASIIKFLANKHRHLGCIDRNNR</sequence>
<proteinExistence type="predicted"/>
<accession>A0A6J8EG76</accession>
<gene>
    <name evidence="1" type="ORF">MCOR_51789</name>
</gene>
<name>A0A6J8EG76_MYTCO</name>
<dbReference type="PANTHER" id="PTHR19446">
    <property type="entry name" value="REVERSE TRANSCRIPTASES"/>
    <property type="match status" value="1"/>
</dbReference>
<dbReference type="OrthoDB" id="413860at2759"/>
<dbReference type="Proteomes" id="UP000507470">
    <property type="component" value="Unassembled WGS sequence"/>
</dbReference>
<dbReference type="EMBL" id="CACVKT020009031">
    <property type="protein sequence ID" value="CAC5419450.1"/>
    <property type="molecule type" value="Genomic_DNA"/>
</dbReference>
<protein>
    <submittedName>
        <fullName evidence="1">Uncharacterized protein</fullName>
    </submittedName>
</protein>
<evidence type="ECO:0000313" key="2">
    <source>
        <dbReference type="Proteomes" id="UP000507470"/>
    </source>
</evidence>
<dbReference type="AlphaFoldDB" id="A0A6J8EG76"/>
<evidence type="ECO:0000313" key="1">
    <source>
        <dbReference type="EMBL" id="CAC5419450.1"/>
    </source>
</evidence>
<reference evidence="1 2" key="1">
    <citation type="submission" date="2020-06" db="EMBL/GenBank/DDBJ databases">
        <authorList>
            <person name="Li R."/>
            <person name="Bekaert M."/>
        </authorList>
    </citation>
    <scope>NUCLEOTIDE SEQUENCE [LARGE SCALE GENOMIC DNA]</scope>
    <source>
        <strain evidence="2">wild</strain>
    </source>
</reference>